<accession>A0AAU8B6L9</accession>
<organism evidence="1">
    <name type="scientific">Dulem virus 158</name>
    <dbReference type="NCBI Taxonomy" id="3145635"/>
    <lineage>
        <taxon>Viruses</taxon>
        <taxon>Monodnaviria</taxon>
        <taxon>Sangervirae</taxon>
        <taxon>Phixviricota</taxon>
        <taxon>Malgrandaviricetes</taxon>
        <taxon>Petitvirales</taxon>
        <taxon>Microviridae</taxon>
        <taxon>Microvirus</taxon>
    </lineage>
</organism>
<reference evidence="1" key="1">
    <citation type="submission" date="2024-03" db="EMBL/GenBank/DDBJ databases">
        <title>Diverse circular DNA viruses in blood, oral, and fecal samples of captive lemurs.</title>
        <authorList>
            <person name="Paietta E.N."/>
            <person name="Kraberger S."/>
            <person name="Lund M.C."/>
            <person name="Custer J.M."/>
            <person name="Vargas K.M."/>
            <person name="Ehmke E.E."/>
            <person name="Yoder A.D."/>
            <person name="Varsani A."/>
        </authorList>
    </citation>
    <scope>NUCLEOTIDE SEQUENCE</scope>
    <source>
        <strain evidence="1">Duke_28FS_89</strain>
    </source>
</reference>
<dbReference type="EMBL" id="PP511823">
    <property type="protein sequence ID" value="XCD07874.1"/>
    <property type="molecule type" value="Genomic_DNA"/>
</dbReference>
<protein>
    <submittedName>
        <fullName evidence="1">Uncharacterized protein</fullName>
    </submittedName>
</protein>
<evidence type="ECO:0000313" key="1">
    <source>
        <dbReference type="EMBL" id="XCD07874.1"/>
    </source>
</evidence>
<sequence length="57" mass="6507">MKFRDLVQVNKTWSRDSHLFILNGSSLEADSMLVKTAVTLYGNCDLLWFRGDVVMLA</sequence>
<name>A0AAU8B6L9_9VIRU</name>
<proteinExistence type="predicted"/>